<evidence type="ECO:0000313" key="3">
    <source>
        <dbReference type="Proteomes" id="UP000250079"/>
    </source>
</evidence>
<protein>
    <recommendedName>
        <fullName evidence="4">Citrate transporter-like domain-containing protein</fullName>
    </recommendedName>
</protein>
<feature type="transmembrane region" description="Helical" evidence="1">
    <location>
        <begin position="254"/>
        <end position="276"/>
    </location>
</feature>
<name>A0A2Z2PAE3_9GAMM</name>
<gene>
    <name evidence="2" type="ORF">IMCC3135_34020</name>
</gene>
<feature type="transmembrane region" description="Helical" evidence="1">
    <location>
        <begin position="324"/>
        <end position="342"/>
    </location>
</feature>
<dbReference type="EMBL" id="CP018632">
    <property type="protein sequence ID" value="ASJ76844.1"/>
    <property type="molecule type" value="Genomic_DNA"/>
</dbReference>
<keyword evidence="1" id="KW-1133">Transmembrane helix</keyword>
<proteinExistence type="predicted"/>
<feature type="transmembrane region" description="Helical" evidence="1">
    <location>
        <begin position="221"/>
        <end position="242"/>
    </location>
</feature>
<sequence length="513" mass="54772">MPGHRQNPCNRPQDIRSEALDEERSVPLIGASNQPTVIIDLSTHSIRPYPLSERVNGWLLVGITVLAVLHEWQPELPFAIANSVLVVLVSALFATRVRGTRLAFIIVAVVLTLMTINTMPDWSDRIEKGLGTAAFIGAFFCALNTLRNAAGSSKAIEQCGVFLAQQPPGRRYAALTVGAQAFALLLNYGAIALLGSLAMASANKEPNEEIRLHRTRRMLLAIQRGFIATLPWSPLSFAVVITTTVIPGATWAKGFWPCMLTGIIVSGIGWAMDSLFKPRLSASAPVPVRGKIEGSWFSVFPLLLLLGILGSVAAILHWLSGVRVAGIVLTVVPLIALGWIAWQSRHDRPVRALVKRAQLYINVDLPAFRNELTLLMMAGYIGTMGGMLLAPVVSSAGIDLSSVPTWIILVSLVWLIPLTGQVGMNPILAVSLFAPILPGAAALGVEPTAIMVAITAGWSLSGACSPFTATTMLIGSFANVSASHVGLKWNGVYTVVAALVLSAWVVLYSALFG</sequence>
<feature type="transmembrane region" description="Helical" evidence="1">
    <location>
        <begin position="403"/>
        <end position="420"/>
    </location>
</feature>
<feature type="transmembrane region" description="Helical" evidence="1">
    <location>
        <begin position="427"/>
        <end position="445"/>
    </location>
</feature>
<keyword evidence="3" id="KW-1185">Reference proteome</keyword>
<feature type="transmembrane region" description="Helical" evidence="1">
    <location>
        <begin position="492"/>
        <end position="511"/>
    </location>
</feature>
<feature type="transmembrane region" description="Helical" evidence="1">
    <location>
        <begin position="102"/>
        <end position="120"/>
    </location>
</feature>
<organism evidence="2 3">
    <name type="scientific">Granulosicoccus antarcticus IMCC3135</name>
    <dbReference type="NCBI Taxonomy" id="1192854"/>
    <lineage>
        <taxon>Bacteria</taxon>
        <taxon>Pseudomonadati</taxon>
        <taxon>Pseudomonadota</taxon>
        <taxon>Gammaproteobacteria</taxon>
        <taxon>Chromatiales</taxon>
        <taxon>Granulosicoccaceae</taxon>
        <taxon>Granulosicoccus</taxon>
    </lineage>
</organism>
<feature type="transmembrane region" description="Helical" evidence="1">
    <location>
        <begin position="55"/>
        <end position="72"/>
    </location>
</feature>
<dbReference type="Proteomes" id="UP000250079">
    <property type="component" value="Chromosome"/>
</dbReference>
<feature type="transmembrane region" description="Helical" evidence="1">
    <location>
        <begin position="78"/>
        <end position="95"/>
    </location>
</feature>
<dbReference type="AlphaFoldDB" id="A0A2Z2PAE3"/>
<keyword evidence="1" id="KW-0812">Transmembrane</keyword>
<evidence type="ECO:0000313" key="2">
    <source>
        <dbReference type="EMBL" id="ASJ76844.1"/>
    </source>
</evidence>
<feature type="transmembrane region" description="Helical" evidence="1">
    <location>
        <begin position="374"/>
        <end position="397"/>
    </location>
</feature>
<feature type="transmembrane region" description="Helical" evidence="1">
    <location>
        <begin position="457"/>
        <end position="480"/>
    </location>
</feature>
<evidence type="ECO:0000256" key="1">
    <source>
        <dbReference type="SAM" id="Phobius"/>
    </source>
</evidence>
<accession>A0A2Z2PAE3</accession>
<feature type="transmembrane region" description="Helical" evidence="1">
    <location>
        <begin position="296"/>
        <end position="318"/>
    </location>
</feature>
<reference evidence="2 3" key="1">
    <citation type="submission" date="2016-12" db="EMBL/GenBank/DDBJ databases">
        <authorList>
            <person name="Song W.-J."/>
            <person name="Kurnit D.M."/>
        </authorList>
    </citation>
    <scope>NUCLEOTIDE SEQUENCE [LARGE SCALE GENOMIC DNA]</scope>
    <source>
        <strain evidence="2 3">IMCC3135</strain>
    </source>
</reference>
<evidence type="ECO:0008006" key="4">
    <source>
        <dbReference type="Google" id="ProtNLM"/>
    </source>
</evidence>
<feature type="transmembrane region" description="Helical" evidence="1">
    <location>
        <begin position="172"/>
        <end position="200"/>
    </location>
</feature>
<keyword evidence="1" id="KW-0472">Membrane</keyword>
<dbReference type="KEGG" id="gai:IMCC3135_34020"/>